<protein>
    <submittedName>
        <fullName evidence="3">Recombinase family protein</fullName>
    </submittedName>
</protein>
<dbReference type="InterPro" id="IPR050639">
    <property type="entry name" value="SSR_resolvase"/>
</dbReference>
<dbReference type="RefSeq" id="WP_336927013.1">
    <property type="nucleotide sequence ID" value="NZ_JBANRO010000011.1"/>
</dbReference>
<comment type="caution">
    <text evidence="3">The sequence shown here is derived from an EMBL/GenBank/DDBJ whole genome shotgun (WGS) entry which is preliminary data.</text>
</comment>
<name>A0ABV7E5H6_9SPHN</name>
<dbReference type="InterPro" id="IPR011109">
    <property type="entry name" value="DNA_bind_recombinase_dom"/>
</dbReference>
<dbReference type="InterPro" id="IPR006119">
    <property type="entry name" value="Resolv_N"/>
</dbReference>
<dbReference type="PANTHER" id="PTHR30461">
    <property type="entry name" value="DNA-INVERTASE FROM LAMBDOID PROPHAGE"/>
    <property type="match status" value="1"/>
</dbReference>
<dbReference type="Gene3D" id="3.90.1750.20">
    <property type="entry name" value="Putative Large Serine Recombinase, Chain B, Domain 2"/>
    <property type="match status" value="1"/>
</dbReference>
<dbReference type="PROSITE" id="PS51736">
    <property type="entry name" value="RECOMBINASES_3"/>
    <property type="match status" value="1"/>
</dbReference>
<evidence type="ECO:0000313" key="3">
    <source>
        <dbReference type="EMBL" id="MFC3097225.1"/>
    </source>
</evidence>
<dbReference type="Pfam" id="PF00239">
    <property type="entry name" value="Resolvase"/>
    <property type="match status" value="1"/>
</dbReference>
<reference evidence="4" key="1">
    <citation type="journal article" date="2019" name="Int. J. Syst. Evol. Microbiol.">
        <title>The Global Catalogue of Microorganisms (GCM) 10K type strain sequencing project: providing services to taxonomists for standard genome sequencing and annotation.</title>
        <authorList>
            <consortium name="The Broad Institute Genomics Platform"/>
            <consortium name="The Broad Institute Genome Sequencing Center for Infectious Disease"/>
            <person name="Wu L."/>
            <person name="Ma J."/>
        </authorList>
    </citation>
    <scope>NUCLEOTIDE SEQUENCE [LARGE SCALE GENOMIC DNA]</scope>
    <source>
        <strain evidence="4">KCTC 52607</strain>
    </source>
</reference>
<feature type="domain" description="Recombinase" evidence="2">
    <location>
        <begin position="229"/>
        <end position="350"/>
    </location>
</feature>
<keyword evidence="4" id="KW-1185">Reference proteome</keyword>
<dbReference type="Gene3D" id="3.40.50.1390">
    <property type="entry name" value="Resolvase, N-terminal catalytic domain"/>
    <property type="match status" value="1"/>
</dbReference>
<proteinExistence type="predicted"/>
<gene>
    <name evidence="3" type="ORF">ACFODU_05355</name>
</gene>
<dbReference type="InterPro" id="IPR036162">
    <property type="entry name" value="Resolvase-like_N_sf"/>
</dbReference>
<dbReference type="EMBL" id="JBHRST010000007">
    <property type="protein sequence ID" value="MFC3097225.1"/>
    <property type="molecule type" value="Genomic_DNA"/>
</dbReference>
<dbReference type="SMART" id="SM00857">
    <property type="entry name" value="Resolvase"/>
    <property type="match status" value="1"/>
</dbReference>
<dbReference type="SUPFAM" id="SSF53041">
    <property type="entry name" value="Resolvase-like"/>
    <property type="match status" value="1"/>
</dbReference>
<feature type="domain" description="Resolvase/invertase-type recombinase catalytic" evidence="1">
    <location>
        <begin position="46"/>
        <end position="196"/>
    </location>
</feature>
<dbReference type="Proteomes" id="UP001595456">
    <property type="component" value="Unassembled WGS sequence"/>
</dbReference>
<evidence type="ECO:0000259" key="1">
    <source>
        <dbReference type="PROSITE" id="PS51736"/>
    </source>
</evidence>
<dbReference type="PROSITE" id="PS51737">
    <property type="entry name" value="RECOMBINASE_DNA_BIND"/>
    <property type="match status" value="1"/>
</dbReference>
<evidence type="ECO:0000313" key="4">
    <source>
        <dbReference type="Proteomes" id="UP001595456"/>
    </source>
</evidence>
<sequence length="549" mass="61560">MADCPWFALQRLVALATAASSSKGRKLKDWGYDDSDGREQAPRLVRAAEYVRMSTDHQKYSTENQADAIRHYAAARGIEIVRTYADAGKSGLKIEGRDALKQLIDDVQTGAADYTMVLVYDISRWGRFQDADESAYYEYICKRAGIAVQYCAEQFENDGSPVSTIVKGVKRAMAGEYSRELSTKVFAGQGRLIEKGYRQGGPAGFGLRRTLIDETGTTKGVLTRGEHKSIQTDRVILTPGPDEEIAVVRSVYAAFVHDGLSEREIADDLNSRGIVTDLGRPWTRGTVHQLLINGKYVGDNVWNRQSFKLKKKRVRNDPGMWIRSPGAFEAIVERDLFDAAQALIGARSFRLSDAEMIDALRTVYESKGLLSGIIIDECEGLPSSSAYSSRFGSLLRAYSLVGYSPDRDYRYLAVNRALRRLHPDILREVLEGLKAQGSEAWQDLETDRVIVNDEFSLSVVIVRCTPTPTGLLRWKIRFDTSKMPDITLVVRMDASNRQPFDYYLFPRLDVAAERVRLAEDNELLLDAYRFDALDFFYEIAAPVKVAEAA</sequence>
<dbReference type="CDD" id="cd00338">
    <property type="entry name" value="Ser_Recombinase"/>
    <property type="match status" value="1"/>
</dbReference>
<dbReference type="Pfam" id="PF07508">
    <property type="entry name" value="Recombinase"/>
    <property type="match status" value="1"/>
</dbReference>
<organism evidence="3 4">
    <name type="scientific">Alteraurantiacibacter palmitatis</name>
    <dbReference type="NCBI Taxonomy" id="2054628"/>
    <lineage>
        <taxon>Bacteria</taxon>
        <taxon>Pseudomonadati</taxon>
        <taxon>Pseudomonadota</taxon>
        <taxon>Alphaproteobacteria</taxon>
        <taxon>Sphingomonadales</taxon>
        <taxon>Erythrobacteraceae</taxon>
        <taxon>Alteraurantiacibacter</taxon>
    </lineage>
</organism>
<accession>A0ABV7E5H6</accession>
<dbReference type="InterPro" id="IPR038109">
    <property type="entry name" value="DNA_bind_recomb_sf"/>
</dbReference>
<dbReference type="PANTHER" id="PTHR30461:SF23">
    <property type="entry name" value="DNA RECOMBINASE-RELATED"/>
    <property type="match status" value="1"/>
</dbReference>
<evidence type="ECO:0000259" key="2">
    <source>
        <dbReference type="PROSITE" id="PS51737"/>
    </source>
</evidence>